<dbReference type="InterPro" id="IPR011333">
    <property type="entry name" value="SKP1/BTB/POZ_sf"/>
</dbReference>
<organism evidence="2 3">
    <name type="scientific">Rhynchosporium secalis</name>
    <name type="common">Barley scald fungus</name>
    <dbReference type="NCBI Taxonomy" id="38038"/>
    <lineage>
        <taxon>Eukaryota</taxon>
        <taxon>Fungi</taxon>
        <taxon>Dikarya</taxon>
        <taxon>Ascomycota</taxon>
        <taxon>Pezizomycotina</taxon>
        <taxon>Leotiomycetes</taxon>
        <taxon>Helotiales</taxon>
        <taxon>Ploettnerulaceae</taxon>
        <taxon>Rhynchosporium</taxon>
    </lineage>
</organism>
<feature type="domain" description="BTB" evidence="1">
    <location>
        <begin position="1"/>
        <end position="55"/>
    </location>
</feature>
<gene>
    <name evidence="2" type="ORF">RSE6_02840</name>
</gene>
<dbReference type="EMBL" id="FJVC01000104">
    <property type="protein sequence ID" value="CZT42887.1"/>
    <property type="molecule type" value="Genomic_DNA"/>
</dbReference>
<dbReference type="Gene3D" id="3.30.710.10">
    <property type="entry name" value="Potassium Channel Kv1.1, Chain A"/>
    <property type="match status" value="1"/>
</dbReference>
<protein>
    <recommendedName>
        <fullName evidence="1">BTB domain-containing protein</fullName>
    </recommendedName>
</protein>
<evidence type="ECO:0000259" key="1">
    <source>
        <dbReference type="PROSITE" id="PS50097"/>
    </source>
</evidence>
<evidence type="ECO:0000313" key="3">
    <source>
        <dbReference type="Proteomes" id="UP000177625"/>
    </source>
</evidence>
<evidence type="ECO:0000313" key="2">
    <source>
        <dbReference type="EMBL" id="CZT42887.1"/>
    </source>
</evidence>
<proteinExistence type="predicted"/>
<keyword evidence="3" id="KW-1185">Reference proteome</keyword>
<accession>A0A1E1M199</accession>
<dbReference type="PANTHER" id="PTHR47843">
    <property type="entry name" value="BTB DOMAIN-CONTAINING PROTEIN-RELATED"/>
    <property type="match status" value="1"/>
</dbReference>
<dbReference type="Proteomes" id="UP000177625">
    <property type="component" value="Unassembled WGS sequence"/>
</dbReference>
<dbReference type="AlphaFoldDB" id="A0A1E1M199"/>
<dbReference type="PROSITE" id="PS50097">
    <property type="entry name" value="BTB"/>
    <property type="match status" value="1"/>
</dbReference>
<dbReference type="InterPro" id="IPR000210">
    <property type="entry name" value="BTB/POZ_dom"/>
</dbReference>
<name>A0A1E1M199_RHYSE</name>
<sequence>MIHKELICESDFFRGVFMSSFAEAQEETMYLPEDSPAAFDFYLEWPYRKQIPAGHSEFFLHSLYYLYIMANKFCHTVLKDIVMDAIQDLAKKHDLLEAMFSRDQAIKAFSNTTDESDGLALFLIHLVCYAFISRMKNEKVGVGKGKVISKFGAGDLATMWALDVTRTADDSNKLASIAKPTAKLLGVPGWRLYDVTWVFSDIMNMNRKAMGSEPQQAGGVTSDVL</sequence>
<dbReference type="SUPFAM" id="SSF54695">
    <property type="entry name" value="POZ domain"/>
    <property type="match status" value="1"/>
</dbReference>
<reference evidence="3" key="1">
    <citation type="submission" date="2016-03" db="EMBL/GenBank/DDBJ databases">
        <authorList>
            <person name="Guldener U."/>
        </authorList>
    </citation>
    <scope>NUCLEOTIDE SEQUENCE [LARGE SCALE GENOMIC DNA]</scope>
</reference>